<evidence type="ECO:0000256" key="1">
    <source>
        <dbReference type="ARBA" id="ARBA00022723"/>
    </source>
</evidence>
<accession>A0A7R9PHW5</accession>
<dbReference type="PROSITE" id="PS50178">
    <property type="entry name" value="ZF_FYVE"/>
    <property type="match status" value="2"/>
</dbReference>
<dbReference type="InterPro" id="IPR017455">
    <property type="entry name" value="Znf_FYVE-rel"/>
</dbReference>
<dbReference type="Pfam" id="PF02263">
    <property type="entry name" value="GBP"/>
    <property type="match status" value="1"/>
</dbReference>
<dbReference type="AlphaFoldDB" id="A0A7R9PHW5"/>
<dbReference type="GO" id="GO:0032266">
    <property type="term" value="F:phosphatidylinositol-3-phosphate binding"/>
    <property type="evidence" value="ECO:0007669"/>
    <property type="project" value="TreeGrafter"/>
</dbReference>
<feature type="domain" description="FYVE-type" evidence="5">
    <location>
        <begin position="487"/>
        <end position="547"/>
    </location>
</feature>
<evidence type="ECO:0000256" key="2">
    <source>
        <dbReference type="ARBA" id="ARBA00022771"/>
    </source>
</evidence>
<dbReference type="SMART" id="SM00064">
    <property type="entry name" value="FYVE"/>
    <property type="match status" value="2"/>
</dbReference>
<dbReference type="PANTHER" id="PTHR46624:SF4">
    <property type="entry name" value="FYVE-TYPE DOMAIN-CONTAINING PROTEIN"/>
    <property type="match status" value="1"/>
</dbReference>
<dbReference type="InterPro" id="IPR000306">
    <property type="entry name" value="Znf_FYVE"/>
</dbReference>
<dbReference type="GO" id="GO:0140042">
    <property type="term" value="P:lipid droplet formation"/>
    <property type="evidence" value="ECO:0007669"/>
    <property type="project" value="TreeGrafter"/>
</dbReference>
<dbReference type="InterPro" id="IPR027417">
    <property type="entry name" value="P-loop_NTPase"/>
</dbReference>
<proteinExistence type="predicted"/>
<dbReference type="GO" id="GO:0043325">
    <property type="term" value="F:phosphatidylinositol-3,4-bisphosphate binding"/>
    <property type="evidence" value="ECO:0007669"/>
    <property type="project" value="TreeGrafter"/>
</dbReference>
<dbReference type="CDD" id="cd15734">
    <property type="entry name" value="FYVE_ZFYV1"/>
    <property type="match status" value="1"/>
</dbReference>
<evidence type="ECO:0000256" key="3">
    <source>
        <dbReference type="ARBA" id="ARBA00022833"/>
    </source>
</evidence>
<reference evidence="6" key="1">
    <citation type="submission" date="2020-11" db="EMBL/GenBank/DDBJ databases">
        <authorList>
            <person name="Tran Van P."/>
        </authorList>
    </citation>
    <scope>NUCLEOTIDE SEQUENCE</scope>
</reference>
<dbReference type="InterPro" id="IPR013083">
    <property type="entry name" value="Znf_RING/FYVE/PHD"/>
</dbReference>
<dbReference type="Gene3D" id="3.40.50.300">
    <property type="entry name" value="P-loop containing nucleotide triphosphate hydrolases"/>
    <property type="match status" value="1"/>
</dbReference>
<keyword evidence="2 4" id="KW-0863">Zinc-finger</keyword>
<organism evidence="6">
    <name type="scientific">Timema genevievae</name>
    <name type="common">Walking stick</name>
    <dbReference type="NCBI Taxonomy" id="629358"/>
    <lineage>
        <taxon>Eukaryota</taxon>
        <taxon>Metazoa</taxon>
        <taxon>Ecdysozoa</taxon>
        <taxon>Arthropoda</taxon>
        <taxon>Hexapoda</taxon>
        <taxon>Insecta</taxon>
        <taxon>Pterygota</taxon>
        <taxon>Neoptera</taxon>
        <taxon>Polyneoptera</taxon>
        <taxon>Phasmatodea</taxon>
        <taxon>Timematodea</taxon>
        <taxon>Timematoidea</taxon>
        <taxon>Timematidae</taxon>
        <taxon>Timema</taxon>
    </lineage>
</organism>
<dbReference type="InterPro" id="IPR011011">
    <property type="entry name" value="Znf_FYVE_PHD"/>
</dbReference>
<evidence type="ECO:0000256" key="4">
    <source>
        <dbReference type="PROSITE-ProRule" id="PRU00091"/>
    </source>
</evidence>
<dbReference type="InterPro" id="IPR042427">
    <property type="entry name" value="ZFYV1"/>
</dbReference>
<dbReference type="Pfam" id="PF01363">
    <property type="entry name" value="FYVE"/>
    <property type="match status" value="2"/>
</dbReference>
<dbReference type="GO" id="GO:0005525">
    <property type="term" value="F:GTP binding"/>
    <property type="evidence" value="ECO:0007669"/>
    <property type="project" value="InterPro"/>
</dbReference>
<gene>
    <name evidence="6" type="ORF">TGEB3V08_LOCUS1225</name>
</gene>
<feature type="domain" description="FYVE-type" evidence="5">
    <location>
        <begin position="602"/>
        <end position="658"/>
    </location>
</feature>
<evidence type="ECO:0000313" key="6">
    <source>
        <dbReference type="EMBL" id="CAD7586980.1"/>
    </source>
</evidence>
<dbReference type="EMBL" id="OE839374">
    <property type="protein sequence ID" value="CAD7586980.1"/>
    <property type="molecule type" value="Genomic_DNA"/>
</dbReference>
<keyword evidence="3" id="KW-0862">Zinc</keyword>
<dbReference type="InterPro" id="IPR015894">
    <property type="entry name" value="Guanylate-bd_N"/>
</dbReference>
<dbReference type="Gene3D" id="3.30.40.10">
    <property type="entry name" value="Zinc/RING finger domain, C3HC4 (zinc finger)"/>
    <property type="match status" value="2"/>
</dbReference>
<sequence length="773" mass="86360">MLSHSSAIMESIDSLTIAERSLPPDIIPEGDSCSLGPSSEDTSFHLIDGKEYLKITSAEQFIKRLKCEKSDRVKVVSIFGNTGDGKSFTLNHTFFEGRTVFQTSCKQDSCTLGVWAAFDPLHSVICLDTEGLLGATNHENQRTRLLLKVLAVSDIVIYRTRSNRLHRDLYTFLGSASRAYTLHFQSALQRAGQRVEFGGSPSALGPAVIIFHETQHTDTLPSNNSESAEDILRRHFVQMKLEIEAFSSLRYIGTKTISPPTCFSELRKAIVLELKNTTVRSARQPQVVYHTLKVLNDKFSGEIENSASVLFPDQYFTCPIKCLSCEQRCEISMGHVTENLDHSCSSRCKYQHQYENCTYICKTCHTNGQEVIVIPKLTSSSDTSWFGLAKFAWSGYVIECPNCGEIYRSRQFWYGNKNPEDSAVRTEIKHVWPGSKMALVASQNAAQKVLDGVTYISEAVVNVGSPPTRLISSWVADQIAPKYWRPNHEIKHCHACRTVFAVNASKHHCRSCGEGFCENCSSKSTSVPDRGWHSPVRVCDACFKQVSANSNLDVLDDIDDTEVRVRKYGEVVVNTISTVASVLEYPRDLIKSSARPTYWVPDHEVSHCCCCEVVFGPQEMLHHCRDCGRGVCAKCSPGRRPDKQRERENLEHCSGNYLLSGKPNEKRPLRGSRHRWEDEIESTACGCHGDPASRSSWQRDVRCDDDVMSPFSICGGNQKQLRSHLESGKPPQYTRQGLNPDLPFIGNLVYCEGDALHHAATEAGVIAAIGFLF</sequence>
<protein>
    <recommendedName>
        <fullName evidence="5">FYVE-type domain-containing protein</fullName>
    </recommendedName>
</protein>
<keyword evidence="1" id="KW-0479">Metal-binding</keyword>
<dbReference type="SUPFAM" id="SSF52540">
    <property type="entry name" value="P-loop containing nucleoside triphosphate hydrolases"/>
    <property type="match status" value="1"/>
</dbReference>
<dbReference type="GO" id="GO:0005811">
    <property type="term" value="C:lipid droplet"/>
    <property type="evidence" value="ECO:0007669"/>
    <property type="project" value="TreeGrafter"/>
</dbReference>
<dbReference type="GO" id="GO:0008270">
    <property type="term" value="F:zinc ion binding"/>
    <property type="evidence" value="ECO:0007669"/>
    <property type="project" value="UniProtKB-KW"/>
</dbReference>
<dbReference type="GO" id="GO:0003924">
    <property type="term" value="F:GTPase activity"/>
    <property type="evidence" value="ECO:0007669"/>
    <property type="project" value="InterPro"/>
</dbReference>
<dbReference type="GO" id="GO:0005545">
    <property type="term" value="F:1-phosphatidylinositol binding"/>
    <property type="evidence" value="ECO:0007669"/>
    <property type="project" value="TreeGrafter"/>
</dbReference>
<evidence type="ECO:0000259" key="5">
    <source>
        <dbReference type="PROSITE" id="PS50178"/>
    </source>
</evidence>
<dbReference type="SUPFAM" id="SSF57903">
    <property type="entry name" value="FYVE/PHD zinc finger"/>
    <property type="match status" value="2"/>
</dbReference>
<name>A0A7R9PHW5_TIMGE</name>
<dbReference type="PANTHER" id="PTHR46624">
    <property type="entry name" value="AGAP002036-PA"/>
    <property type="match status" value="1"/>
</dbReference>
<dbReference type="GO" id="GO:0005547">
    <property type="term" value="F:phosphatidylinositol-3,4,5-trisphosphate binding"/>
    <property type="evidence" value="ECO:0007669"/>
    <property type="project" value="TreeGrafter"/>
</dbReference>